<dbReference type="OrthoDB" id="66881at2759"/>
<feature type="compositionally biased region" description="Gly residues" evidence="5">
    <location>
        <begin position="509"/>
        <end position="522"/>
    </location>
</feature>
<gene>
    <name evidence="7" type="ORF">GPECTOR_11g41</name>
</gene>
<dbReference type="Gene3D" id="3.50.50.60">
    <property type="entry name" value="FAD/NAD(P)-binding domain"/>
    <property type="match status" value="4"/>
</dbReference>
<feature type="region of interest" description="Disordered" evidence="5">
    <location>
        <begin position="915"/>
        <end position="948"/>
    </location>
</feature>
<dbReference type="PANTHER" id="PTHR43539">
    <property type="entry name" value="FLAVIN-BINDING MONOOXYGENASE-LIKE PROTEIN (AFU_ORTHOLOGUE AFUA_4G09220)"/>
    <property type="match status" value="1"/>
</dbReference>
<feature type="region of interest" description="Disordered" evidence="5">
    <location>
        <begin position="1177"/>
        <end position="1199"/>
    </location>
</feature>
<feature type="compositionally biased region" description="Low complexity" evidence="5">
    <location>
        <begin position="1177"/>
        <end position="1189"/>
    </location>
</feature>
<dbReference type="InterPro" id="IPR050982">
    <property type="entry name" value="Auxin_biosynth/cation_transpt"/>
</dbReference>
<feature type="compositionally biased region" description="Low complexity" evidence="5">
    <location>
        <begin position="537"/>
        <end position="561"/>
    </location>
</feature>
<feature type="region of interest" description="Disordered" evidence="5">
    <location>
        <begin position="1300"/>
        <end position="1322"/>
    </location>
</feature>
<accession>A0A150GQ34</accession>
<dbReference type="PANTHER" id="PTHR43539:SF78">
    <property type="entry name" value="FLAVIN-CONTAINING MONOOXYGENASE"/>
    <property type="match status" value="1"/>
</dbReference>
<comment type="caution">
    <text evidence="7">The sequence shown here is derived from an EMBL/GenBank/DDBJ whole genome shotgun (WGS) entry which is preliminary data.</text>
</comment>
<feature type="compositionally biased region" description="Polar residues" evidence="5">
    <location>
        <begin position="1523"/>
        <end position="1533"/>
    </location>
</feature>
<feature type="compositionally biased region" description="Gly residues" evidence="5">
    <location>
        <begin position="604"/>
        <end position="626"/>
    </location>
</feature>
<dbReference type="EC" id="1.14.13.168" evidence="3"/>
<reference evidence="8" key="1">
    <citation type="journal article" date="2016" name="Nat. Commun.">
        <title>The Gonium pectorale genome demonstrates co-option of cell cycle regulation during the evolution of multicellularity.</title>
        <authorList>
            <person name="Hanschen E.R."/>
            <person name="Marriage T.N."/>
            <person name="Ferris P.J."/>
            <person name="Hamaji T."/>
            <person name="Toyoda A."/>
            <person name="Fujiyama A."/>
            <person name="Neme R."/>
            <person name="Noguchi H."/>
            <person name="Minakuchi Y."/>
            <person name="Suzuki M."/>
            <person name="Kawai-Toyooka H."/>
            <person name="Smith D.R."/>
            <person name="Sparks H."/>
            <person name="Anderson J."/>
            <person name="Bakaric R."/>
            <person name="Luria V."/>
            <person name="Karger A."/>
            <person name="Kirschner M.W."/>
            <person name="Durand P.M."/>
            <person name="Michod R.E."/>
            <person name="Nozaki H."/>
            <person name="Olson B.J."/>
        </authorList>
    </citation>
    <scope>NUCLEOTIDE SEQUENCE [LARGE SCALE GENOMIC DNA]</scope>
    <source>
        <strain evidence="8">NIES-2863</strain>
    </source>
</reference>
<dbReference type="SUPFAM" id="SSF51905">
    <property type="entry name" value="FAD/NAD(P)-binding domain"/>
    <property type="match status" value="2"/>
</dbReference>
<name>A0A150GQ34_GONPE</name>
<dbReference type="GO" id="GO:0050660">
    <property type="term" value="F:flavin adenine dinucleotide binding"/>
    <property type="evidence" value="ECO:0007669"/>
    <property type="project" value="TreeGrafter"/>
</dbReference>
<feature type="region of interest" description="Disordered" evidence="5">
    <location>
        <begin position="1509"/>
        <end position="1542"/>
    </location>
</feature>
<dbReference type="Proteomes" id="UP000075714">
    <property type="component" value="Unassembled WGS sequence"/>
</dbReference>
<protein>
    <recommendedName>
        <fullName evidence="3">indole-3-pyruvate monooxygenase</fullName>
        <ecNumber evidence="3">1.14.13.168</ecNumber>
    </recommendedName>
</protein>
<dbReference type="InterPro" id="IPR023753">
    <property type="entry name" value="FAD/NAD-binding_dom"/>
</dbReference>
<feature type="compositionally biased region" description="Low complexity" evidence="5">
    <location>
        <begin position="1234"/>
        <end position="1253"/>
    </location>
</feature>
<evidence type="ECO:0000256" key="2">
    <source>
        <dbReference type="ARBA" id="ARBA00023002"/>
    </source>
</evidence>
<feature type="compositionally biased region" description="Low complexity" evidence="5">
    <location>
        <begin position="712"/>
        <end position="727"/>
    </location>
</feature>
<feature type="compositionally biased region" description="Gly residues" evidence="5">
    <location>
        <begin position="183"/>
        <end position="193"/>
    </location>
</feature>
<feature type="compositionally biased region" description="Low complexity" evidence="5">
    <location>
        <begin position="807"/>
        <end position="834"/>
    </location>
</feature>
<feature type="region of interest" description="Disordered" evidence="5">
    <location>
        <begin position="604"/>
        <end position="682"/>
    </location>
</feature>
<feature type="compositionally biased region" description="Low complexity" evidence="5">
    <location>
        <begin position="1028"/>
        <end position="1045"/>
    </location>
</feature>
<evidence type="ECO:0000313" key="8">
    <source>
        <dbReference type="Proteomes" id="UP000075714"/>
    </source>
</evidence>
<evidence type="ECO:0000256" key="1">
    <source>
        <dbReference type="ARBA" id="ARBA00009183"/>
    </source>
</evidence>
<comment type="catalytic activity">
    <reaction evidence="4">
        <text>indole-3-pyruvate + NADPH + O2 + H(+) = (indol-3-yl)acetate + CO2 + NADP(+) + H2O</text>
        <dbReference type="Rhea" id="RHEA:34331"/>
        <dbReference type="ChEBI" id="CHEBI:15377"/>
        <dbReference type="ChEBI" id="CHEBI:15378"/>
        <dbReference type="ChEBI" id="CHEBI:15379"/>
        <dbReference type="ChEBI" id="CHEBI:16526"/>
        <dbReference type="ChEBI" id="CHEBI:17640"/>
        <dbReference type="ChEBI" id="CHEBI:30854"/>
        <dbReference type="ChEBI" id="CHEBI:57783"/>
        <dbReference type="ChEBI" id="CHEBI:58349"/>
        <dbReference type="EC" id="1.14.13.168"/>
    </reaction>
</comment>
<organism evidence="7 8">
    <name type="scientific">Gonium pectorale</name>
    <name type="common">Green alga</name>
    <dbReference type="NCBI Taxonomy" id="33097"/>
    <lineage>
        <taxon>Eukaryota</taxon>
        <taxon>Viridiplantae</taxon>
        <taxon>Chlorophyta</taxon>
        <taxon>core chlorophytes</taxon>
        <taxon>Chlorophyceae</taxon>
        <taxon>CS clade</taxon>
        <taxon>Chlamydomonadales</taxon>
        <taxon>Volvocaceae</taxon>
        <taxon>Gonium</taxon>
    </lineage>
</organism>
<dbReference type="EMBL" id="LSYV01000012">
    <property type="protein sequence ID" value="KXZ51914.1"/>
    <property type="molecule type" value="Genomic_DNA"/>
</dbReference>
<evidence type="ECO:0000256" key="5">
    <source>
        <dbReference type="SAM" id="MobiDB-lite"/>
    </source>
</evidence>
<feature type="domain" description="FAD/NAD(P)-binding" evidence="6">
    <location>
        <begin position="10"/>
        <end position="240"/>
    </location>
</feature>
<dbReference type="InterPro" id="IPR036188">
    <property type="entry name" value="FAD/NAD-bd_sf"/>
</dbReference>
<evidence type="ECO:0000256" key="4">
    <source>
        <dbReference type="ARBA" id="ARBA00047707"/>
    </source>
</evidence>
<feature type="region of interest" description="Disordered" evidence="5">
    <location>
        <begin position="807"/>
        <end position="862"/>
    </location>
</feature>
<proteinExistence type="inferred from homology"/>
<feature type="compositionally biased region" description="Low complexity" evidence="5">
    <location>
        <begin position="496"/>
        <end position="508"/>
    </location>
</feature>
<feature type="region of interest" description="Disordered" evidence="5">
    <location>
        <begin position="1025"/>
        <end position="1050"/>
    </location>
</feature>
<feature type="compositionally biased region" description="Gly residues" evidence="5">
    <location>
        <begin position="1460"/>
        <end position="1481"/>
    </location>
</feature>
<feature type="region of interest" description="Disordered" evidence="5">
    <location>
        <begin position="696"/>
        <end position="754"/>
    </location>
</feature>
<evidence type="ECO:0000259" key="6">
    <source>
        <dbReference type="Pfam" id="PF07992"/>
    </source>
</evidence>
<evidence type="ECO:0000256" key="3">
    <source>
        <dbReference type="ARBA" id="ARBA00039148"/>
    </source>
</evidence>
<keyword evidence="2" id="KW-0560">Oxidoreductase</keyword>
<feature type="compositionally biased region" description="Gly residues" evidence="5">
    <location>
        <begin position="663"/>
        <end position="681"/>
    </location>
</feature>
<comment type="similarity">
    <text evidence="1">Belongs to the FMO family.</text>
</comment>
<feature type="compositionally biased region" description="Polar residues" evidence="5">
    <location>
        <begin position="933"/>
        <end position="944"/>
    </location>
</feature>
<dbReference type="Pfam" id="PF07992">
    <property type="entry name" value="Pyr_redox_2"/>
    <property type="match status" value="1"/>
</dbReference>
<keyword evidence="8" id="KW-1185">Reference proteome</keyword>
<evidence type="ECO:0000313" key="7">
    <source>
        <dbReference type="EMBL" id="KXZ51914.1"/>
    </source>
</evidence>
<feature type="region of interest" description="Disordered" evidence="5">
    <location>
        <begin position="1225"/>
        <end position="1259"/>
    </location>
</feature>
<sequence length="1542" mass="150862">MGDGQQSRSSVIVGAGVTGLVCARALLEEGVSVVVVEASSDIFPSSASLERFAAELVKQHPDLEQLFSLPEYLPPAGASPDDLHKYLLSYVEHFGLRQHIIFSCRLEHAMVGDDGRWTIVCTDLLDPARLHRLTADTLIISSGACLAPSIPQLPGSADFMGLRCHDRDLRLHRGRRPGDGDGGDGSGGGGGSGAEEFHPGPLLAGQRVVVAGDDKAAVDCARRAVEAGAASVTLLYRQPHWPLPPTLFGRALPHLAHSRCLPGLLLPPYYTAGRGARALSSALRPLRRLFWWRLERRLAAQHGLDADTTPPVDILRDMFYGVQVGCSPGNSLLHLFHDRISPTVLHATNGRAAAIAATAAAGVLHGSAPVQISTGAGGAVSAVAMAAAAAASAAAGGRMHGGGSSGGVYGGRRSSVVVFSNVLGNDDFTDLLAAAGTGDGRPEGVIDVQDVSRSALTLLDEETEGDALMSPLSSAAAAAAAATGAPAGPNPGGAAGRPWPAHGALAGSIGSGGGGIGSGSGSGSVRHQSRSAVFPPGAVRSSSATTSSAERAAGGAGASGARLTAAELLAARTRSRCATAEGYHSSAPLRAAAAAALGMPALGGGIDSGRGSPGGGSPGGGSGSGPFGRAAGSRPNGSASSSGALREPHPQQQNLGFQLVTAAGGGGGGSTGGGSIGGGSGREWFLAVPEDAAEGAAAVDGGDGEVGRRCPSAAASGTAGAAAGSRHAVGRARGQRQQEGEEEEEEGGGGQRAPIRSLSVLGMDAVPLGDSLGAALAVLRGERQYPSPSASRVADLRSDTNAACGASASAGAGAAAPPPASGRLRGRSGSVAGSESGRALHHTDSGAALPSPAHGSEVIRAAQAAPSTAAAAAAAAALESPPLPASPRRDKDSRVISGRLKLMRGWQNLKAALGLSTHSRRPSGSFVGDRRQSGSSLRRGNSCITHDGHSMPAVAAAAAAGAATAKAMPPSPPSTMSSGALRAALQPARRVHSSFSAAAAAAAASAASDVSVTSRRALLTGSFGGTVRAAPASSGDDDGGAPPDIGRADGGPSFTVTAAAAAAAAMLASAGAASLPAAEAAPGSPPPPPVGSIPFLLRRTSALGATGAVGMRPQPDSSIFRTPSYATSVAVEAATAAAAAAAASPYGASVAALGSPGMRSVVPSAASAAATPAAAAARSQAQSQAQAQAQGGGRGRALPRRRPSLLRAILSPASLGFGAITGGGGGGGSGGGASASTAGASPPLPLPSAAAGSRQRRLPKRVASELPGMWQRSQLLGSDHHHVLSPHLFDSSDYAAYNSSGTGGGGGSGDPGTTSSAASHSPARGGMAAAAAATAAAAGSLQRHASGTAAAAAAAAAAPPRRGRVRRNSVIESLLAEMAEDGSLGGAVGSSSGMMPAGGTFTSSSALAMPPSAHASSAGPHYSSAAAVDPHAPEGVLAWERPRGWEVGELELAAPHRGEGGGGGARAGVAGGRRSGGGAGGDLPERRGTGLDSPWLLAASGLPSVILAGATTPMHSPGMGQKPQRSGNFSQLPSPAVTGRRG</sequence>
<dbReference type="GO" id="GO:0103075">
    <property type="term" value="F:indole-3-pyruvate monooxygenase activity"/>
    <property type="evidence" value="ECO:0007669"/>
    <property type="project" value="UniProtKB-EC"/>
</dbReference>
<feature type="region of interest" description="Disordered" evidence="5">
    <location>
        <begin position="1454"/>
        <end position="1490"/>
    </location>
</feature>
<feature type="region of interest" description="Disordered" evidence="5">
    <location>
        <begin position="483"/>
        <end position="561"/>
    </location>
</feature>
<feature type="region of interest" description="Disordered" evidence="5">
    <location>
        <begin position="171"/>
        <end position="197"/>
    </location>
</feature>
<feature type="compositionally biased region" description="Gly residues" evidence="5">
    <location>
        <begin position="1301"/>
        <end position="1310"/>
    </location>
</feature>